<evidence type="ECO:0000256" key="9">
    <source>
        <dbReference type="ARBA" id="ARBA00022946"/>
    </source>
</evidence>
<dbReference type="GO" id="GO:0006897">
    <property type="term" value="P:endocytosis"/>
    <property type="evidence" value="ECO:0007669"/>
    <property type="project" value="TreeGrafter"/>
</dbReference>
<evidence type="ECO:0000256" key="3">
    <source>
        <dbReference type="ARBA" id="ARBA00011980"/>
    </source>
</evidence>
<evidence type="ECO:0000256" key="8">
    <source>
        <dbReference type="ARBA" id="ARBA00022801"/>
    </source>
</evidence>
<evidence type="ECO:0000256" key="16">
    <source>
        <dbReference type="ARBA" id="ARBA00023157"/>
    </source>
</evidence>
<dbReference type="InterPro" id="IPR027417">
    <property type="entry name" value="P-loop_NTPase"/>
</dbReference>
<evidence type="ECO:0000256" key="17">
    <source>
        <dbReference type="ARBA" id="ARBA00044791"/>
    </source>
</evidence>
<dbReference type="GO" id="GO:0005758">
    <property type="term" value="C:mitochondrial intermembrane space"/>
    <property type="evidence" value="ECO:0007669"/>
    <property type="project" value="UniProtKB-SubCell"/>
</dbReference>
<dbReference type="GO" id="GO:0008053">
    <property type="term" value="P:mitochondrial fusion"/>
    <property type="evidence" value="ECO:0007669"/>
    <property type="project" value="TreeGrafter"/>
</dbReference>
<evidence type="ECO:0000256" key="14">
    <source>
        <dbReference type="ARBA" id="ARBA00023134"/>
    </source>
</evidence>
<accession>A0A8E0RSV3</accession>
<dbReference type="Pfam" id="PF00350">
    <property type="entry name" value="Dynamin_N"/>
    <property type="match status" value="1"/>
</dbReference>
<keyword evidence="9" id="KW-0809">Transit peptide</keyword>
<dbReference type="EMBL" id="LUCM01009555">
    <property type="protein sequence ID" value="KAA0186820.1"/>
    <property type="molecule type" value="Genomic_DNA"/>
</dbReference>
<keyword evidence="6" id="KW-0547">Nucleotide-binding</keyword>
<dbReference type="GO" id="GO:0005525">
    <property type="term" value="F:GTP binding"/>
    <property type="evidence" value="ECO:0007669"/>
    <property type="project" value="UniProtKB-KW"/>
</dbReference>
<dbReference type="GO" id="GO:0000266">
    <property type="term" value="P:mitochondrial fission"/>
    <property type="evidence" value="ECO:0007669"/>
    <property type="project" value="TreeGrafter"/>
</dbReference>
<evidence type="ECO:0000256" key="18">
    <source>
        <dbReference type="ARBA" id="ARBA00048040"/>
    </source>
</evidence>
<organism evidence="22 23">
    <name type="scientific">Fasciolopsis buskii</name>
    <dbReference type="NCBI Taxonomy" id="27845"/>
    <lineage>
        <taxon>Eukaryota</taxon>
        <taxon>Metazoa</taxon>
        <taxon>Spiralia</taxon>
        <taxon>Lophotrochozoa</taxon>
        <taxon>Platyhelminthes</taxon>
        <taxon>Trematoda</taxon>
        <taxon>Digenea</taxon>
        <taxon>Plagiorchiida</taxon>
        <taxon>Echinostomata</taxon>
        <taxon>Echinostomatoidea</taxon>
        <taxon>Fasciolidae</taxon>
        <taxon>Fasciolopsis</taxon>
    </lineage>
</organism>
<evidence type="ECO:0000256" key="2">
    <source>
        <dbReference type="ARBA" id="ARBA00004569"/>
    </source>
</evidence>
<dbReference type="Pfam" id="PF19434">
    <property type="entry name" value="OPA1_C"/>
    <property type="match status" value="1"/>
</dbReference>
<dbReference type="InterPro" id="IPR022812">
    <property type="entry name" value="Dynamin"/>
</dbReference>
<dbReference type="InterPro" id="IPR001401">
    <property type="entry name" value="Dynamin_GTPase"/>
</dbReference>
<dbReference type="InterPro" id="IPR045817">
    <property type="entry name" value="OPA1_C"/>
</dbReference>
<name>A0A8E0RSV3_9TREM</name>
<comment type="caution">
    <text evidence="22">The sequence shown here is derived from an EMBL/GenBank/DDBJ whole genome shotgun (WGS) entry which is preliminary data.</text>
</comment>
<gene>
    <name evidence="22" type="ORF">FBUS_10657</name>
</gene>
<dbReference type="SUPFAM" id="SSF52540">
    <property type="entry name" value="P-loop containing nucleoside triphosphate hydrolases"/>
    <property type="match status" value="1"/>
</dbReference>
<dbReference type="EC" id="3.6.5.5" evidence="3"/>
<dbReference type="CDD" id="cd08771">
    <property type="entry name" value="DLP_1"/>
    <property type="match status" value="1"/>
</dbReference>
<keyword evidence="7" id="KW-0999">Mitochondrion inner membrane</keyword>
<dbReference type="PROSITE" id="PS51718">
    <property type="entry name" value="G_DYNAMIN_2"/>
    <property type="match status" value="1"/>
</dbReference>
<keyword evidence="15 19" id="KW-0472">Membrane</keyword>
<proteinExistence type="predicted"/>
<comment type="catalytic activity">
    <reaction evidence="18">
        <text>GTP + H2O = GDP + phosphate + H(+)</text>
        <dbReference type="Rhea" id="RHEA:19669"/>
        <dbReference type="ChEBI" id="CHEBI:15377"/>
        <dbReference type="ChEBI" id="CHEBI:15378"/>
        <dbReference type="ChEBI" id="CHEBI:37565"/>
        <dbReference type="ChEBI" id="CHEBI:43474"/>
        <dbReference type="ChEBI" id="CHEBI:58189"/>
        <dbReference type="EC" id="3.6.5.5"/>
    </reaction>
</comment>
<dbReference type="SMART" id="SM00053">
    <property type="entry name" value="DYNc"/>
    <property type="match status" value="1"/>
</dbReference>
<dbReference type="OrthoDB" id="415706at2759"/>
<dbReference type="GO" id="GO:0006915">
    <property type="term" value="P:apoptotic process"/>
    <property type="evidence" value="ECO:0007669"/>
    <property type="project" value="UniProtKB-KW"/>
</dbReference>
<dbReference type="GO" id="GO:0008289">
    <property type="term" value="F:lipid binding"/>
    <property type="evidence" value="ECO:0007669"/>
    <property type="project" value="UniProtKB-KW"/>
</dbReference>
<evidence type="ECO:0000256" key="7">
    <source>
        <dbReference type="ARBA" id="ARBA00022792"/>
    </source>
</evidence>
<evidence type="ECO:0000256" key="4">
    <source>
        <dbReference type="ARBA" id="ARBA00022692"/>
    </source>
</evidence>
<keyword evidence="8" id="KW-0378">Hydrolase</keyword>
<dbReference type="GO" id="GO:0003924">
    <property type="term" value="F:GTPase activity"/>
    <property type="evidence" value="ECO:0007669"/>
    <property type="project" value="InterPro"/>
</dbReference>
<protein>
    <recommendedName>
        <fullName evidence="17">Dynamin-like GTPase OPA1, mitochondrial</fullName>
        <ecNumber evidence="3">3.6.5.5</ecNumber>
    </recommendedName>
</protein>
<comment type="subcellular location">
    <subcellularLocation>
        <location evidence="1">Mitochondrion inner membrane</location>
        <topology evidence="1">Single-pass membrane protein</topology>
    </subcellularLocation>
    <subcellularLocation>
        <location evidence="2">Mitochondrion intermembrane space</location>
    </subcellularLocation>
</comment>
<dbReference type="GO" id="GO:0005743">
    <property type="term" value="C:mitochondrial inner membrane"/>
    <property type="evidence" value="ECO:0007669"/>
    <property type="project" value="UniProtKB-SubCell"/>
</dbReference>
<feature type="signal peptide" evidence="20">
    <location>
        <begin position="1"/>
        <end position="19"/>
    </location>
</feature>
<evidence type="ECO:0000259" key="21">
    <source>
        <dbReference type="PROSITE" id="PS51718"/>
    </source>
</evidence>
<keyword evidence="5" id="KW-0053">Apoptosis</keyword>
<dbReference type="InterPro" id="IPR045063">
    <property type="entry name" value="Dynamin_N"/>
</dbReference>
<dbReference type="GO" id="GO:0048312">
    <property type="term" value="P:intracellular distribution of mitochondria"/>
    <property type="evidence" value="ECO:0007669"/>
    <property type="project" value="TreeGrafter"/>
</dbReference>
<dbReference type="PANTHER" id="PTHR11566:SF67">
    <property type="entry name" value="DYNAMIN-LIKE 120 KDA PROTEIN, MITOCHONDRIAL"/>
    <property type="match status" value="1"/>
</dbReference>
<dbReference type="GO" id="GO:0005874">
    <property type="term" value="C:microtubule"/>
    <property type="evidence" value="ECO:0007669"/>
    <property type="project" value="TreeGrafter"/>
</dbReference>
<evidence type="ECO:0000256" key="20">
    <source>
        <dbReference type="SAM" id="SignalP"/>
    </source>
</evidence>
<keyword evidence="23" id="KW-1185">Reference proteome</keyword>
<evidence type="ECO:0000256" key="5">
    <source>
        <dbReference type="ARBA" id="ARBA00022703"/>
    </source>
</evidence>
<dbReference type="Proteomes" id="UP000728185">
    <property type="component" value="Unassembled WGS sequence"/>
</dbReference>
<dbReference type="Gene3D" id="3.40.50.300">
    <property type="entry name" value="P-loop containing nucleotide triphosphate hydrolases"/>
    <property type="match status" value="1"/>
</dbReference>
<evidence type="ECO:0000256" key="13">
    <source>
        <dbReference type="ARBA" id="ARBA00023128"/>
    </source>
</evidence>
<keyword evidence="12" id="KW-0446">Lipid-binding</keyword>
<evidence type="ECO:0000256" key="12">
    <source>
        <dbReference type="ARBA" id="ARBA00023121"/>
    </source>
</evidence>
<evidence type="ECO:0000313" key="22">
    <source>
        <dbReference type="EMBL" id="KAA0186820.1"/>
    </source>
</evidence>
<evidence type="ECO:0000256" key="10">
    <source>
        <dbReference type="ARBA" id="ARBA00022989"/>
    </source>
</evidence>
<keyword evidence="14" id="KW-0342">GTP-binding</keyword>
<dbReference type="PANTHER" id="PTHR11566">
    <property type="entry name" value="DYNAMIN"/>
    <property type="match status" value="1"/>
</dbReference>
<evidence type="ECO:0000256" key="11">
    <source>
        <dbReference type="ARBA" id="ARBA00023054"/>
    </source>
</evidence>
<reference evidence="22" key="1">
    <citation type="submission" date="2019-05" db="EMBL/GenBank/DDBJ databases">
        <title>Annotation for the trematode Fasciolopsis buski.</title>
        <authorList>
            <person name="Choi Y.-J."/>
        </authorList>
    </citation>
    <scope>NUCLEOTIDE SEQUENCE</scope>
    <source>
        <strain evidence="22">HT</strain>
        <tissue evidence="22">Whole worm</tissue>
    </source>
</reference>
<keyword evidence="4 19" id="KW-0812">Transmembrane</keyword>
<evidence type="ECO:0000256" key="6">
    <source>
        <dbReference type="ARBA" id="ARBA00022741"/>
    </source>
</evidence>
<keyword evidence="20" id="KW-0732">Signal</keyword>
<dbReference type="AlphaFoldDB" id="A0A8E0RSV3"/>
<evidence type="ECO:0000256" key="15">
    <source>
        <dbReference type="ARBA" id="ARBA00023136"/>
    </source>
</evidence>
<feature type="transmembrane region" description="Helical" evidence="19">
    <location>
        <begin position="625"/>
        <end position="641"/>
    </location>
</feature>
<keyword evidence="13" id="KW-0496">Mitochondrion</keyword>
<dbReference type="InterPro" id="IPR030381">
    <property type="entry name" value="G_DYNAMIN_dom"/>
</dbReference>
<feature type="chain" id="PRO_5034688466" description="Dynamin-like GTPase OPA1, mitochondrial" evidence="20">
    <location>
        <begin position="20"/>
        <end position="642"/>
    </location>
</feature>
<sequence length="642" mass="73438">MVISFFSSLASLMYGSLFGRTLVSRNTRFNPKSGFVVTKRQVGGALGRLSARFFRLRYLILGSGIGGGYAVSKKYDEFKESLPDTSFIFDYLPEKESLENAIDNAKNSADRINERRKEYFSHLKTRFSEMFKSPEHTDNSSDIGKFSRANGYFTFKAISGTVHAHTAIIQDQPKTKQVITVLNVFICHRNLLVESPLRNCRKLCSKKKCVLVIQCYLTLQMEYNKRIESLMQENRTLRSELLLKAQKPSQRGRIKMRMKALVSGGKTISSDVISLNVKGPGLQRIVLVDLPGIISTVTTGMQKDTRETIQRMARHYMGNPNAIILCVQDGSIDAERSNVTDLVSSVDPAGKRTIFVLTKVDLAEANLHNPDRIKQILEGKLFPMKALGYFAVVTGKGSKDESIESIKEYEEEFFRKSRLFREGTLRLSQMTTANLSKAVSERFWKMVKDSVEQQADTYRALRYNLEAEWKNSFSHLREMDREELFEKGRNEILDDLITLNGISAVTWEKNLRDELWKELQDYVFVNLFEPAEQLDNLGTYQTNVDIWLRDWVEKGLPAASVKAGWHTLYNQLDTKLRAMHNAPGHDALFDELKEKVHREARSRHTWDPKAETRLVRTFPFNSSCYALIFLFISAACFLGNLH</sequence>
<dbReference type="GO" id="GO:0008017">
    <property type="term" value="F:microtubule binding"/>
    <property type="evidence" value="ECO:0007669"/>
    <property type="project" value="TreeGrafter"/>
</dbReference>
<feature type="domain" description="Dynamin-type G" evidence="21">
    <location>
        <begin position="253"/>
        <end position="452"/>
    </location>
</feature>
<evidence type="ECO:0000256" key="1">
    <source>
        <dbReference type="ARBA" id="ARBA00004434"/>
    </source>
</evidence>
<evidence type="ECO:0000256" key="19">
    <source>
        <dbReference type="SAM" id="Phobius"/>
    </source>
</evidence>
<keyword evidence="16" id="KW-1015">Disulfide bond</keyword>
<evidence type="ECO:0000313" key="23">
    <source>
        <dbReference type="Proteomes" id="UP000728185"/>
    </source>
</evidence>
<dbReference type="GO" id="GO:0016559">
    <property type="term" value="P:peroxisome fission"/>
    <property type="evidence" value="ECO:0007669"/>
    <property type="project" value="TreeGrafter"/>
</dbReference>
<keyword evidence="10 19" id="KW-1133">Transmembrane helix</keyword>
<keyword evidence="11" id="KW-0175">Coiled coil</keyword>